<evidence type="ECO:0000313" key="2">
    <source>
        <dbReference type="EMBL" id="PVD32029.1"/>
    </source>
</evidence>
<dbReference type="AlphaFoldDB" id="A0A2T7PF26"/>
<evidence type="ECO:0000256" key="1">
    <source>
        <dbReference type="SAM" id="MobiDB-lite"/>
    </source>
</evidence>
<dbReference type="Proteomes" id="UP000245119">
    <property type="component" value="Linkage Group LG4"/>
</dbReference>
<proteinExistence type="predicted"/>
<keyword evidence="3" id="KW-1185">Reference proteome</keyword>
<reference evidence="2 3" key="1">
    <citation type="submission" date="2018-04" db="EMBL/GenBank/DDBJ databases">
        <title>The genome of golden apple snail Pomacea canaliculata provides insight into stress tolerance and invasive adaptation.</title>
        <authorList>
            <person name="Liu C."/>
            <person name="Liu B."/>
            <person name="Ren Y."/>
            <person name="Zhang Y."/>
            <person name="Wang H."/>
            <person name="Li S."/>
            <person name="Jiang F."/>
            <person name="Yin L."/>
            <person name="Zhang G."/>
            <person name="Qian W."/>
            <person name="Fan W."/>
        </authorList>
    </citation>
    <scope>NUCLEOTIDE SEQUENCE [LARGE SCALE GENOMIC DNA]</scope>
    <source>
        <strain evidence="2">SZHN2017</strain>
        <tissue evidence="2">Muscle</tissue>
    </source>
</reference>
<protein>
    <submittedName>
        <fullName evidence="2">Uncharacterized protein</fullName>
    </submittedName>
</protein>
<organism evidence="2 3">
    <name type="scientific">Pomacea canaliculata</name>
    <name type="common">Golden apple snail</name>
    <dbReference type="NCBI Taxonomy" id="400727"/>
    <lineage>
        <taxon>Eukaryota</taxon>
        <taxon>Metazoa</taxon>
        <taxon>Spiralia</taxon>
        <taxon>Lophotrochozoa</taxon>
        <taxon>Mollusca</taxon>
        <taxon>Gastropoda</taxon>
        <taxon>Caenogastropoda</taxon>
        <taxon>Architaenioglossa</taxon>
        <taxon>Ampullarioidea</taxon>
        <taxon>Ampullariidae</taxon>
        <taxon>Pomacea</taxon>
    </lineage>
</organism>
<name>A0A2T7PF26_POMCA</name>
<accession>A0A2T7PF26</accession>
<sequence length="82" mass="8996">MVATPGLTLDLAEGQRYAQSQQAATPGARGMQPSHFIGSFSFTESPQTQFHAASNNRKREREQRDKYKAICDGVALVSSPRL</sequence>
<comment type="caution">
    <text evidence="2">The sequence shown here is derived from an EMBL/GenBank/DDBJ whole genome shotgun (WGS) entry which is preliminary data.</text>
</comment>
<dbReference type="EMBL" id="PZQS01000004">
    <property type="protein sequence ID" value="PVD32029.1"/>
    <property type="molecule type" value="Genomic_DNA"/>
</dbReference>
<gene>
    <name evidence="2" type="ORF">C0Q70_07455</name>
</gene>
<feature type="region of interest" description="Disordered" evidence="1">
    <location>
        <begin position="17"/>
        <end position="36"/>
    </location>
</feature>
<evidence type="ECO:0000313" key="3">
    <source>
        <dbReference type="Proteomes" id="UP000245119"/>
    </source>
</evidence>